<dbReference type="GO" id="GO:0033353">
    <property type="term" value="P:S-adenosylmethionine cycle"/>
    <property type="evidence" value="ECO:0007669"/>
    <property type="project" value="TreeGrafter"/>
</dbReference>
<dbReference type="PANTHER" id="PTHR23420:SF0">
    <property type="entry name" value="ADENOSYLHOMOCYSTEINASE"/>
    <property type="match status" value="1"/>
</dbReference>
<feature type="compositionally biased region" description="Low complexity" evidence="5">
    <location>
        <begin position="7"/>
        <end position="23"/>
    </location>
</feature>
<feature type="domain" description="S-adenosyl-L-homocysteine hydrolase NAD binding" evidence="6">
    <location>
        <begin position="211"/>
        <end position="373"/>
    </location>
</feature>
<feature type="region of interest" description="Disordered" evidence="5">
    <location>
        <begin position="1"/>
        <end position="23"/>
    </location>
</feature>
<accession>A0A6P2CAV4</accession>
<dbReference type="EMBL" id="RPFW01000001">
    <property type="protein sequence ID" value="TVZ07081.1"/>
    <property type="molecule type" value="Genomic_DNA"/>
</dbReference>
<keyword evidence="3 4" id="KW-0520">NAD</keyword>
<dbReference type="InterPro" id="IPR000043">
    <property type="entry name" value="Adenosylhomocysteinase-like"/>
</dbReference>
<feature type="binding site" evidence="4">
    <location>
        <position position="367"/>
    </location>
    <ligand>
        <name>NAD(+)</name>
        <dbReference type="ChEBI" id="CHEBI:57540"/>
    </ligand>
</feature>
<dbReference type="SMART" id="SM00996">
    <property type="entry name" value="AdoHcyase"/>
    <property type="match status" value="1"/>
</dbReference>
<keyword evidence="8" id="KW-1185">Reference proteome</keyword>
<sequence>MSATAASRGSDSPGGPRGYRPVPGLAELGDGRITYAERMMPLLAALRSRFSADRPFDGLTVAACLHVTAETAVFLRALRAGGATIRLAASNPLSTQDDIAAALAADDGVEVFAKSGVDRDAYYEHIALAIGAGTDDGAGGWQGPDLVLDDGGDLMSTLHTIAPPAVLDRVRGGCEGTTTGVLRLRRMAADGTLGFPVVAASDTPVTRIVDNTHGTAQSVIDGLLRASGVLLAGKTVVVAGFGACGSGIAESARALGARVVITEVDAVRALDAVLRGFQVLPIADAAPIGEIFITATGSAEVITAEHLAVMPDGAILANAGHFDVEIDVRALVTMAVAVETDVRPHADAYHLPDGRRLLLLAEGRVVNLVAADGHPPQVMDLAFGIEALTLARLASAEQRLAPGVHQVPGDIDADAARLVLTALGARLDTLTEAQRAYLANWHLGS</sequence>
<dbReference type="GO" id="GO:0004013">
    <property type="term" value="F:adenosylhomocysteinase activity"/>
    <property type="evidence" value="ECO:0007669"/>
    <property type="project" value="TreeGrafter"/>
</dbReference>
<evidence type="ECO:0000256" key="5">
    <source>
        <dbReference type="SAM" id="MobiDB-lite"/>
    </source>
</evidence>
<dbReference type="OrthoDB" id="9802717at2"/>
<keyword evidence="7" id="KW-0378">Hydrolase</keyword>
<evidence type="ECO:0000256" key="4">
    <source>
        <dbReference type="PIRSR" id="PIRSR001109-2"/>
    </source>
</evidence>
<gene>
    <name evidence="7" type="ORF">EAS64_07120</name>
</gene>
<comment type="similarity">
    <text evidence="1">Belongs to the adenosylhomocysteinase family.</text>
</comment>
<dbReference type="PIRSF" id="PIRSF001109">
    <property type="entry name" value="Ad_hcy_hydrolase"/>
    <property type="match status" value="1"/>
</dbReference>
<dbReference type="GO" id="GO:0006730">
    <property type="term" value="P:one-carbon metabolic process"/>
    <property type="evidence" value="ECO:0007669"/>
    <property type="project" value="UniProtKB-KW"/>
</dbReference>
<feature type="binding site" evidence="4">
    <location>
        <position position="374"/>
    </location>
    <ligand>
        <name>NAD(+)</name>
        <dbReference type="ChEBI" id="CHEBI:57540"/>
    </ligand>
</feature>
<dbReference type="Gene3D" id="3.40.50.720">
    <property type="entry name" value="NAD(P)-binding Rossmann-like Domain"/>
    <property type="match status" value="1"/>
</dbReference>
<dbReference type="Gene3D" id="3.40.50.1480">
    <property type="entry name" value="Adenosylhomocysteinase-like"/>
    <property type="match status" value="1"/>
</dbReference>
<dbReference type="InterPro" id="IPR015878">
    <property type="entry name" value="Ado_hCys_hydrolase_NAD-bd"/>
</dbReference>
<dbReference type="SUPFAM" id="SSF51735">
    <property type="entry name" value="NAD(P)-binding Rossmann-fold domains"/>
    <property type="match status" value="1"/>
</dbReference>
<feature type="binding site" evidence="4">
    <location>
        <position position="263"/>
    </location>
    <ligand>
        <name>NAD(+)</name>
        <dbReference type="ChEBI" id="CHEBI:57540"/>
    </ligand>
</feature>
<comment type="caution">
    <text evidence="7">The sequence shown here is derived from an EMBL/GenBank/DDBJ whole genome shotgun (WGS) entry which is preliminary data.</text>
</comment>
<dbReference type="PANTHER" id="PTHR23420">
    <property type="entry name" value="ADENOSYLHOMOCYSTEINASE"/>
    <property type="match status" value="1"/>
</dbReference>
<proteinExistence type="inferred from homology"/>
<evidence type="ECO:0000313" key="7">
    <source>
        <dbReference type="EMBL" id="TVZ07081.1"/>
    </source>
</evidence>
<evidence type="ECO:0000313" key="8">
    <source>
        <dbReference type="Proteomes" id="UP000460272"/>
    </source>
</evidence>
<dbReference type="SUPFAM" id="SSF52283">
    <property type="entry name" value="Formate/glycerate dehydrogenase catalytic domain-like"/>
    <property type="match status" value="1"/>
</dbReference>
<dbReference type="Proteomes" id="UP000460272">
    <property type="component" value="Unassembled WGS sequence"/>
</dbReference>
<protein>
    <submittedName>
        <fullName evidence="7">Adenosylhomocysteinase</fullName>
        <ecNumber evidence="7">3.3.1.1</ecNumber>
    </submittedName>
</protein>
<dbReference type="Pfam" id="PF05221">
    <property type="entry name" value="AdoHcyase"/>
    <property type="match status" value="2"/>
</dbReference>
<reference evidence="7 8" key="1">
    <citation type="submission" date="2018-11" db="EMBL/GenBank/DDBJ databases">
        <title>Trebonia kvetii gen.nov., sp.nov., a novel acidophilic actinobacterium, and proposal of the new actinobacterial family Treboniaceae fam. nov.</title>
        <authorList>
            <person name="Rapoport D."/>
            <person name="Sagova-Mareckova M."/>
            <person name="Sedlacek I."/>
            <person name="Provaznik J."/>
            <person name="Kralova S."/>
            <person name="Pavlinic D."/>
            <person name="Benes V."/>
            <person name="Kopecky J."/>
        </authorList>
    </citation>
    <scope>NUCLEOTIDE SEQUENCE [LARGE SCALE GENOMIC DNA]</scope>
    <source>
        <strain evidence="7 8">15Tr583</strain>
    </source>
</reference>
<dbReference type="GO" id="GO:0005829">
    <property type="term" value="C:cytosol"/>
    <property type="evidence" value="ECO:0007669"/>
    <property type="project" value="TreeGrafter"/>
</dbReference>
<feature type="binding site" evidence="4">
    <location>
        <begin position="319"/>
        <end position="321"/>
    </location>
    <ligand>
        <name>NAD(+)</name>
        <dbReference type="ChEBI" id="CHEBI:57540"/>
    </ligand>
</feature>
<evidence type="ECO:0000256" key="2">
    <source>
        <dbReference type="ARBA" id="ARBA00022563"/>
    </source>
</evidence>
<evidence type="ECO:0000256" key="3">
    <source>
        <dbReference type="ARBA" id="ARBA00023027"/>
    </source>
</evidence>
<dbReference type="InterPro" id="IPR036291">
    <property type="entry name" value="NAD(P)-bd_dom_sf"/>
</dbReference>
<feature type="binding site" evidence="4">
    <location>
        <begin position="242"/>
        <end position="247"/>
    </location>
    <ligand>
        <name>NAD(+)</name>
        <dbReference type="ChEBI" id="CHEBI:57540"/>
    </ligand>
</feature>
<evidence type="ECO:0000259" key="6">
    <source>
        <dbReference type="SMART" id="SM00997"/>
    </source>
</evidence>
<dbReference type="AlphaFoldDB" id="A0A6P2CAV4"/>
<dbReference type="InterPro" id="IPR042172">
    <property type="entry name" value="Adenosylhomocyst_ase-like_sf"/>
</dbReference>
<dbReference type="CDD" id="cd00401">
    <property type="entry name" value="SAHH"/>
    <property type="match status" value="1"/>
</dbReference>
<keyword evidence="2" id="KW-0554">One-carbon metabolism</keyword>
<evidence type="ECO:0000256" key="1">
    <source>
        <dbReference type="ARBA" id="ARBA00007122"/>
    </source>
</evidence>
<comment type="cofactor">
    <cofactor evidence="4">
        <name>NAD(+)</name>
        <dbReference type="ChEBI" id="CHEBI:57540"/>
    </cofactor>
    <text evidence="4">Binds 1 NAD(+) per subunit.</text>
</comment>
<dbReference type="NCBIfam" id="NF004005">
    <property type="entry name" value="PRK05476.2-3"/>
    <property type="match status" value="1"/>
</dbReference>
<dbReference type="SMART" id="SM00997">
    <property type="entry name" value="AdoHcyase_NAD"/>
    <property type="match status" value="1"/>
</dbReference>
<dbReference type="Pfam" id="PF00670">
    <property type="entry name" value="AdoHcyase_NAD"/>
    <property type="match status" value="1"/>
</dbReference>
<dbReference type="EC" id="3.3.1.1" evidence="7"/>
<dbReference type="RefSeq" id="WP_145851836.1">
    <property type="nucleotide sequence ID" value="NZ_RPFW01000001.1"/>
</dbReference>
<organism evidence="7 8">
    <name type="scientific">Trebonia kvetii</name>
    <dbReference type="NCBI Taxonomy" id="2480626"/>
    <lineage>
        <taxon>Bacteria</taxon>
        <taxon>Bacillati</taxon>
        <taxon>Actinomycetota</taxon>
        <taxon>Actinomycetes</taxon>
        <taxon>Streptosporangiales</taxon>
        <taxon>Treboniaceae</taxon>
        <taxon>Trebonia</taxon>
    </lineage>
</organism>
<feature type="binding site" evidence="4">
    <location>
        <begin position="177"/>
        <end position="179"/>
    </location>
    <ligand>
        <name>NAD(+)</name>
        <dbReference type="ChEBI" id="CHEBI:57540"/>
    </ligand>
</feature>
<name>A0A6P2CAV4_9ACTN</name>